<dbReference type="UniPathway" id="UPA00050">
    <property type="reaction ID" value="UER00065"/>
</dbReference>
<dbReference type="SUPFAM" id="SSF53686">
    <property type="entry name" value="Tryptophan synthase beta subunit-like PLP-dependent enzymes"/>
    <property type="match status" value="1"/>
</dbReference>
<comment type="catalytic activity">
    <reaction evidence="10">
        <text>O-phospho-L-homoserine + H2O = L-threonine + phosphate</text>
        <dbReference type="Rhea" id="RHEA:10840"/>
        <dbReference type="ChEBI" id="CHEBI:15377"/>
        <dbReference type="ChEBI" id="CHEBI:43474"/>
        <dbReference type="ChEBI" id="CHEBI:57590"/>
        <dbReference type="ChEBI" id="CHEBI:57926"/>
        <dbReference type="EC" id="4.2.3.1"/>
    </reaction>
</comment>
<dbReference type="InterPro" id="IPR037158">
    <property type="entry name" value="Thr_synth_N_sf"/>
</dbReference>
<keyword evidence="8 12" id="KW-0663">Pyridoxal phosphate</keyword>
<dbReference type="InterPro" id="IPR000634">
    <property type="entry name" value="Ser/Thr_deHydtase_PyrdxlP-BS"/>
</dbReference>
<evidence type="ECO:0000256" key="5">
    <source>
        <dbReference type="ARBA" id="ARBA00018679"/>
    </source>
</evidence>
<keyword evidence="6" id="KW-0028">Amino-acid biosynthesis</keyword>
<evidence type="ECO:0000313" key="15">
    <source>
        <dbReference type="EMBL" id="KAA2367002.1"/>
    </source>
</evidence>
<comment type="cofactor">
    <cofactor evidence="1 12">
        <name>pyridoxal 5'-phosphate</name>
        <dbReference type="ChEBI" id="CHEBI:597326"/>
    </cofactor>
</comment>
<evidence type="ECO:0000313" key="16">
    <source>
        <dbReference type="Proteomes" id="UP000323567"/>
    </source>
</evidence>
<dbReference type="EC" id="4.2.3.1" evidence="4 11"/>
<accession>A0A5B3G1H4</accession>
<dbReference type="EMBL" id="VVXK01000022">
    <property type="protein sequence ID" value="KAA2367002.1"/>
    <property type="molecule type" value="Genomic_DNA"/>
</dbReference>
<dbReference type="PANTHER" id="PTHR42690:SF1">
    <property type="entry name" value="THREONINE SYNTHASE-LIKE 2"/>
    <property type="match status" value="1"/>
</dbReference>
<dbReference type="PROSITE" id="PS00165">
    <property type="entry name" value="DEHYDRATASE_SER_THR"/>
    <property type="match status" value="1"/>
</dbReference>
<comment type="pathway">
    <text evidence="2">Amino-acid biosynthesis; L-threonine biosynthesis; L-threonine from L-aspartate: step 5/5.</text>
</comment>
<dbReference type="Pfam" id="PF14821">
    <property type="entry name" value="Thr_synth_N"/>
    <property type="match status" value="1"/>
</dbReference>
<dbReference type="Gene3D" id="3.90.1380.10">
    <property type="entry name" value="Threonine synthase, N-terminal domain"/>
    <property type="match status" value="1"/>
</dbReference>
<dbReference type="GO" id="GO:0004795">
    <property type="term" value="F:threonine synthase activity"/>
    <property type="evidence" value="ECO:0007669"/>
    <property type="project" value="UniProtKB-UniRule"/>
</dbReference>
<evidence type="ECO:0000256" key="10">
    <source>
        <dbReference type="ARBA" id="ARBA00049144"/>
    </source>
</evidence>
<name>A0A5B3G1H4_9BACT</name>
<comment type="similarity">
    <text evidence="3">Belongs to the threonine synthase family.</text>
</comment>
<evidence type="ECO:0000256" key="4">
    <source>
        <dbReference type="ARBA" id="ARBA00013028"/>
    </source>
</evidence>
<evidence type="ECO:0000256" key="2">
    <source>
        <dbReference type="ARBA" id="ARBA00004979"/>
    </source>
</evidence>
<dbReference type="NCBIfam" id="TIGR00260">
    <property type="entry name" value="thrC"/>
    <property type="match status" value="1"/>
</dbReference>
<keyword evidence="7" id="KW-0791">Threonine biosynthesis</keyword>
<keyword evidence="9 15" id="KW-0456">Lyase</keyword>
<feature type="modified residue" description="N6-(pyridoxal phosphate)lysine" evidence="12">
    <location>
        <position position="109"/>
    </location>
</feature>
<feature type="domain" description="Tryptophan synthase beta chain-like PALP" evidence="13">
    <location>
        <begin position="98"/>
        <end position="367"/>
    </location>
</feature>
<dbReference type="GO" id="GO:0009088">
    <property type="term" value="P:threonine biosynthetic process"/>
    <property type="evidence" value="ECO:0007669"/>
    <property type="project" value="UniProtKB-UniRule"/>
</dbReference>
<dbReference type="RefSeq" id="WP_149887716.1">
    <property type="nucleotide sequence ID" value="NZ_DBEWQC010000180.1"/>
</dbReference>
<dbReference type="Proteomes" id="UP000323567">
    <property type="component" value="Unassembled WGS sequence"/>
</dbReference>
<dbReference type="Gene3D" id="3.40.50.1100">
    <property type="match status" value="2"/>
</dbReference>
<dbReference type="InterPro" id="IPR004450">
    <property type="entry name" value="Thr_synthase-like"/>
</dbReference>
<dbReference type="PANTHER" id="PTHR42690">
    <property type="entry name" value="THREONINE SYNTHASE FAMILY MEMBER"/>
    <property type="match status" value="1"/>
</dbReference>
<evidence type="ECO:0000256" key="1">
    <source>
        <dbReference type="ARBA" id="ARBA00001933"/>
    </source>
</evidence>
<dbReference type="AlphaFoldDB" id="A0A5B3G1H4"/>
<evidence type="ECO:0000256" key="8">
    <source>
        <dbReference type="ARBA" id="ARBA00022898"/>
    </source>
</evidence>
<comment type="caution">
    <text evidence="15">The sequence shown here is derived from an EMBL/GenBank/DDBJ whole genome shotgun (WGS) entry which is preliminary data.</text>
</comment>
<evidence type="ECO:0000256" key="9">
    <source>
        <dbReference type="ARBA" id="ARBA00023239"/>
    </source>
</evidence>
<dbReference type="InterPro" id="IPR001926">
    <property type="entry name" value="TrpB-like_PALP"/>
</dbReference>
<evidence type="ECO:0000256" key="3">
    <source>
        <dbReference type="ARBA" id="ARBA00005517"/>
    </source>
</evidence>
<gene>
    <name evidence="15" type="primary">thrC</name>
    <name evidence="15" type="ORF">F2Y13_12680</name>
</gene>
<proteinExistence type="inferred from homology"/>
<reference evidence="15 16" key="1">
    <citation type="journal article" date="2019" name="Nat. Med.">
        <title>A library of human gut bacterial isolates paired with longitudinal multiomics data enables mechanistic microbiome research.</title>
        <authorList>
            <person name="Poyet M."/>
            <person name="Groussin M."/>
            <person name="Gibbons S.M."/>
            <person name="Avila-Pacheco J."/>
            <person name="Jiang X."/>
            <person name="Kearney S.M."/>
            <person name="Perrotta A.R."/>
            <person name="Berdy B."/>
            <person name="Zhao S."/>
            <person name="Lieberman T.D."/>
            <person name="Swanson P.K."/>
            <person name="Smith M."/>
            <person name="Roesemann S."/>
            <person name="Alexander J.E."/>
            <person name="Rich S.A."/>
            <person name="Livny J."/>
            <person name="Vlamakis H."/>
            <person name="Clish C."/>
            <person name="Bullock K."/>
            <person name="Deik A."/>
            <person name="Scott J."/>
            <person name="Pierce K.A."/>
            <person name="Xavier R.J."/>
            <person name="Alm E.J."/>
        </authorList>
    </citation>
    <scope>NUCLEOTIDE SEQUENCE [LARGE SCALE GENOMIC DNA]</scope>
    <source>
        <strain evidence="15 16">BIOML-A2</strain>
    </source>
</reference>
<organism evidence="15 16">
    <name type="scientific">Alistipes shahii</name>
    <dbReference type="NCBI Taxonomy" id="328814"/>
    <lineage>
        <taxon>Bacteria</taxon>
        <taxon>Pseudomonadati</taxon>
        <taxon>Bacteroidota</taxon>
        <taxon>Bacteroidia</taxon>
        <taxon>Bacteroidales</taxon>
        <taxon>Rikenellaceae</taxon>
        <taxon>Alistipes</taxon>
    </lineage>
</organism>
<evidence type="ECO:0000256" key="6">
    <source>
        <dbReference type="ARBA" id="ARBA00022605"/>
    </source>
</evidence>
<sequence>MNYYSTRDRERAHGCSLREAAMMGLAPDGGLFVPERIPQADMALAERLAGESYAALAGYLAGLFFGGDFDSQAVQRELDGLYDFPVPLRVVGRGCYTLELFHGPTCAFKDFGAGFMGRMTGLLGAADEKLVILTATSGDTGSAVAHGFHNVPGVEVVVLYPEGKISRLQECQMTALGGNIHPLRVAGTFDDCQRLVKELFADAPFRKRRRVTSANSINLLRWIPQAFYYFYGYCQWRQATGGDRPVVVVPSGNYGNLAAGMLARRMGLPLGGFVAASNVNDVVPEFIRTGVYRPRPSVRTPANAMDVGAPSNFERMLWLCDGDPEMLRAELEGFRCDDASIRRTIDELYERHGYFSDPHSAVGYAASAAVDKPGFYLSTAHPAKFGEVIESVTGSRVPLPERLERLTRRPQFSEPLAVDLAALEEFVANV</sequence>
<evidence type="ECO:0000256" key="11">
    <source>
        <dbReference type="NCBIfam" id="TIGR00260"/>
    </source>
</evidence>
<protein>
    <recommendedName>
        <fullName evidence="5 11">Threonine synthase</fullName>
        <ecNumber evidence="4 11">4.2.3.1</ecNumber>
    </recommendedName>
</protein>
<dbReference type="GO" id="GO:0030170">
    <property type="term" value="F:pyridoxal phosphate binding"/>
    <property type="evidence" value="ECO:0007669"/>
    <property type="project" value="InterPro"/>
</dbReference>
<evidence type="ECO:0000256" key="12">
    <source>
        <dbReference type="PIRSR" id="PIRSR604450-51"/>
    </source>
</evidence>
<evidence type="ECO:0000256" key="7">
    <source>
        <dbReference type="ARBA" id="ARBA00022697"/>
    </source>
</evidence>
<dbReference type="InterPro" id="IPR029144">
    <property type="entry name" value="Thr_synth_N"/>
</dbReference>
<feature type="domain" description="Threonine synthase N-terminal" evidence="14">
    <location>
        <begin position="2"/>
        <end position="75"/>
    </location>
</feature>
<dbReference type="InterPro" id="IPR051166">
    <property type="entry name" value="Threonine_Synthase"/>
</dbReference>
<evidence type="ECO:0000259" key="13">
    <source>
        <dbReference type="Pfam" id="PF00291"/>
    </source>
</evidence>
<evidence type="ECO:0000259" key="14">
    <source>
        <dbReference type="Pfam" id="PF14821"/>
    </source>
</evidence>
<dbReference type="Pfam" id="PF00291">
    <property type="entry name" value="PALP"/>
    <property type="match status" value="1"/>
</dbReference>
<dbReference type="InterPro" id="IPR036052">
    <property type="entry name" value="TrpB-like_PALP_sf"/>
</dbReference>